<protein>
    <submittedName>
        <fullName evidence="1">Uncharacterized protein</fullName>
    </submittedName>
</protein>
<proteinExistence type="predicted"/>
<dbReference type="PANTHER" id="PTHR35354:SF1">
    <property type="entry name" value="RGD1561648"/>
    <property type="match status" value="1"/>
</dbReference>
<dbReference type="InterPro" id="IPR027878">
    <property type="entry name" value="DUF4551"/>
</dbReference>
<dbReference type="PANTHER" id="PTHR35354">
    <property type="entry name" value="RGD1561648"/>
    <property type="match status" value="1"/>
</dbReference>
<evidence type="ECO:0000313" key="2">
    <source>
        <dbReference type="Proteomes" id="UP000011518"/>
    </source>
</evidence>
<keyword evidence="2" id="KW-1185">Reference proteome</keyword>
<organism evidence="1 2">
    <name type="scientific">Tupaia chinensis</name>
    <name type="common">Chinese tree shrew</name>
    <name type="synonym">Tupaia belangeri chinensis</name>
    <dbReference type="NCBI Taxonomy" id="246437"/>
    <lineage>
        <taxon>Eukaryota</taxon>
        <taxon>Metazoa</taxon>
        <taxon>Chordata</taxon>
        <taxon>Craniata</taxon>
        <taxon>Vertebrata</taxon>
        <taxon>Euteleostomi</taxon>
        <taxon>Mammalia</taxon>
        <taxon>Eutheria</taxon>
        <taxon>Euarchontoglires</taxon>
        <taxon>Scandentia</taxon>
        <taxon>Tupaiidae</taxon>
        <taxon>Tupaia</taxon>
    </lineage>
</organism>
<evidence type="ECO:0000313" key="1">
    <source>
        <dbReference type="EMBL" id="ELW61961.1"/>
    </source>
</evidence>
<name>L9KGW6_TUPCH</name>
<dbReference type="InParanoid" id="L9KGW6"/>
<reference evidence="2" key="1">
    <citation type="submission" date="2012-07" db="EMBL/GenBank/DDBJ databases">
        <title>Genome of the Chinese tree shrew, a rising model animal genetically related to primates.</title>
        <authorList>
            <person name="Zhang G."/>
            <person name="Fan Y."/>
            <person name="Yao Y."/>
            <person name="Huang Z."/>
        </authorList>
    </citation>
    <scope>NUCLEOTIDE SEQUENCE [LARGE SCALE GENOMIC DNA]</scope>
</reference>
<gene>
    <name evidence="1" type="ORF">TREES_T100007820</name>
</gene>
<dbReference type="Pfam" id="PF15087">
    <property type="entry name" value="DUF4551"/>
    <property type="match status" value="1"/>
</dbReference>
<dbReference type="AlphaFoldDB" id="L9KGW6"/>
<reference evidence="2" key="2">
    <citation type="journal article" date="2013" name="Nat. Commun.">
        <title>Genome of the Chinese tree shrew.</title>
        <authorList>
            <person name="Fan Y."/>
            <person name="Huang Z.Y."/>
            <person name="Cao C.C."/>
            <person name="Chen C.S."/>
            <person name="Chen Y.X."/>
            <person name="Fan D.D."/>
            <person name="He J."/>
            <person name="Hou H.L."/>
            <person name="Hu L."/>
            <person name="Hu X.T."/>
            <person name="Jiang X.T."/>
            <person name="Lai R."/>
            <person name="Lang Y.S."/>
            <person name="Liang B."/>
            <person name="Liao S.G."/>
            <person name="Mu D."/>
            <person name="Ma Y.Y."/>
            <person name="Niu Y.Y."/>
            <person name="Sun X.Q."/>
            <person name="Xia J.Q."/>
            <person name="Xiao J."/>
            <person name="Xiong Z.Q."/>
            <person name="Xu L."/>
            <person name="Yang L."/>
            <person name="Zhang Y."/>
            <person name="Zhao W."/>
            <person name="Zhao X.D."/>
            <person name="Zheng Y.T."/>
            <person name="Zhou J.M."/>
            <person name="Zhu Y.B."/>
            <person name="Zhang G.J."/>
            <person name="Wang J."/>
            <person name="Yao Y.G."/>
        </authorList>
    </citation>
    <scope>NUCLEOTIDE SEQUENCE [LARGE SCALE GENOMIC DNA]</scope>
</reference>
<dbReference type="EMBL" id="KB320844">
    <property type="protein sequence ID" value="ELW61961.1"/>
    <property type="molecule type" value="Genomic_DNA"/>
</dbReference>
<sequence>MKQEDREAQGSILRSRSRSLKLGAAEREVAAELTASGRSRAYEPCVVVSDDEKHTFKYVVLSDRTIYLTENPPKSIRRVVALRDVVAIDLDPGDGVSQLVSGKAQVKPPDLVVPMFHPFPSPLCPHEVVLAVFSCIRHFER</sequence>
<accession>L9KGW6</accession>
<dbReference type="eggNOG" id="ENOG502QVPD">
    <property type="taxonomic scope" value="Eukaryota"/>
</dbReference>
<dbReference type="Proteomes" id="UP000011518">
    <property type="component" value="Unassembled WGS sequence"/>
</dbReference>